<evidence type="ECO:0000259" key="5">
    <source>
        <dbReference type="PROSITE" id="PS50932"/>
    </source>
</evidence>
<sequence length="359" mass="38403">MKPRATIRDVAKAAGVSLGTASRALNRAGRVSEDAIAAVTKAARQLGYEPDAVAQSMRTRSTGVIGLLVSDFANPLYARIITSVEASMQAAGYTLLLANTHNDRKREKALVETFRGRRVDGLILGPCEGESPELLERIDADLPVVALDRDFSASGTGVHVDHYHGALQATRYLLNLGHTEIALLTPGSVLRPGRDRIAGFEDAYRERGLTPNPKLIRAERSAMDYAFSEALGLLSAPQAPTAFMCLGTRILSGVLQALRHSGRSVPDDASVLSIGDTDLSQLFSPAITSLTWDFEAVGTALAQLLLKRLDRDLKAEPERIVLTTQMVLRESVASAQAPKNKAAPGASARRASQKADRAG</sequence>
<accession>A0ABU8XE58</accession>
<protein>
    <submittedName>
        <fullName evidence="6">Substrate-binding domain-containing protein</fullName>
    </submittedName>
</protein>
<dbReference type="InterPro" id="IPR046335">
    <property type="entry name" value="LacI/GalR-like_sensor"/>
</dbReference>
<evidence type="ECO:0000256" key="3">
    <source>
        <dbReference type="ARBA" id="ARBA00023163"/>
    </source>
</evidence>
<organism evidence="6 7">
    <name type="scientific">Variovorax robiniae</name>
    <dbReference type="NCBI Taxonomy" id="1836199"/>
    <lineage>
        <taxon>Bacteria</taxon>
        <taxon>Pseudomonadati</taxon>
        <taxon>Pseudomonadota</taxon>
        <taxon>Betaproteobacteria</taxon>
        <taxon>Burkholderiales</taxon>
        <taxon>Comamonadaceae</taxon>
        <taxon>Variovorax</taxon>
    </lineage>
</organism>
<evidence type="ECO:0000313" key="7">
    <source>
        <dbReference type="Proteomes" id="UP001367030"/>
    </source>
</evidence>
<keyword evidence="2" id="KW-0238">DNA-binding</keyword>
<dbReference type="CDD" id="cd01392">
    <property type="entry name" value="HTH_LacI"/>
    <property type="match status" value="1"/>
</dbReference>
<dbReference type="Pfam" id="PF13377">
    <property type="entry name" value="Peripla_BP_3"/>
    <property type="match status" value="1"/>
</dbReference>
<dbReference type="InterPro" id="IPR000843">
    <property type="entry name" value="HTH_LacI"/>
</dbReference>
<dbReference type="PROSITE" id="PS00356">
    <property type="entry name" value="HTH_LACI_1"/>
    <property type="match status" value="1"/>
</dbReference>
<feature type="region of interest" description="Disordered" evidence="4">
    <location>
        <begin position="333"/>
        <end position="359"/>
    </location>
</feature>
<dbReference type="SMART" id="SM00354">
    <property type="entry name" value="HTH_LACI"/>
    <property type="match status" value="1"/>
</dbReference>
<comment type="caution">
    <text evidence="6">The sequence shown here is derived from an EMBL/GenBank/DDBJ whole genome shotgun (WGS) entry which is preliminary data.</text>
</comment>
<dbReference type="PANTHER" id="PTHR30146:SF138">
    <property type="entry name" value="TRANSCRIPTIONAL REGULATORY PROTEIN"/>
    <property type="match status" value="1"/>
</dbReference>
<reference evidence="6 7" key="1">
    <citation type="submission" date="2024-03" db="EMBL/GenBank/DDBJ databases">
        <title>Novel species of the genus Variovorax.</title>
        <authorList>
            <person name="Liu Q."/>
            <person name="Xin Y.-H."/>
        </authorList>
    </citation>
    <scope>NUCLEOTIDE SEQUENCE [LARGE SCALE GENOMIC DNA]</scope>
    <source>
        <strain evidence="6 7">KACC 18901</strain>
    </source>
</reference>
<evidence type="ECO:0000313" key="6">
    <source>
        <dbReference type="EMBL" id="MEJ8858138.1"/>
    </source>
</evidence>
<dbReference type="InterPro" id="IPR028082">
    <property type="entry name" value="Peripla_BP_I"/>
</dbReference>
<feature type="domain" description="HTH lacI-type" evidence="5">
    <location>
        <begin position="5"/>
        <end position="59"/>
    </location>
</feature>
<dbReference type="CDD" id="cd06281">
    <property type="entry name" value="PBP1_LacI-like"/>
    <property type="match status" value="1"/>
</dbReference>
<dbReference type="Gene3D" id="1.10.260.40">
    <property type="entry name" value="lambda repressor-like DNA-binding domains"/>
    <property type="match status" value="1"/>
</dbReference>
<name>A0ABU8XE58_9BURK</name>
<dbReference type="PROSITE" id="PS50932">
    <property type="entry name" value="HTH_LACI_2"/>
    <property type="match status" value="1"/>
</dbReference>
<dbReference type="Pfam" id="PF00356">
    <property type="entry name" value="LacI"/>
    <property type="match status" value="1"/>
</dbReference>
<dbReference type="RefSeq" id="WP_340338202.1">
    <property type="nucleotide sequence ID" value="NZ_JBBKZS010000014.1"/>
</dbReference>
<keyword evidence="7" id="KW-1185">Reference proteome</keyword>
<proteinExistence type="predicted"/>
<dbReference type="PANTHER" id="PTHR30146">
    <property type="entry name" value="LACI-RELATED TRANSCRIPTIONAL REPRESSOR"/>
    <property type="match status" value="1"/>
</dbReference>
<keyword evidence="3" id="KW-0804">Transcription</keyword>
<keyword evidence="1" id="KW-0805">Transcription regulation</keyword>
<dbReference type="InterPro" id="IPR010982">
    <property type="entry name" value="Lambda_DNA-bd_dom_sf"/>
</dbReference>
<dbReference type="SUPFAM" id="SSF53822">
    <property type="entry name" value="Periplasmic binding protein-like I"/>
    <property type="match status" value="1"/>
</dbReference>
<evidence type="ECO:0000256" key="2">
    <source>
        <dbReference type="ARBA" id="ARBA00023125"/>
    </source>
</evidence>
<dbReference type="SUPFAM" id="SSF47413">
    <property type="entry name" value="lambda repressor-like DNA-binding domains"/>
    <property type="match status" value="1"/>
</dbReference>
<dbReference type="Proteomes" id="UP001367030">
    <property type="component" value="Unassembled WGS sequence"/>
</dbReference>
<gene>
    <name evidence="6" type="ORF">WKW79_26460</name>
</gene>
<dbReference type="Gene3D" id="3.40.50.2300">
    <property type="match status" value="2"/>
</dbReference>
<dbReference type="EMBL" id="JBBKZS010000014">
    <property type="protein sequence ID" value="MEJ8858138.1"/>
    <property type="molecule type" value="Genomic_DNA"/>
</dbReference>
<evidence type="ECO:0000256" key="1">
    <source>
        <dbReference type="ARBA" id="ARBA00023015"/>
    </source>
</evidence>
<evidence type="ECO:0000256" key="4">
    <source>
        <dbReference type="SAM" id="MobiDB-lite"/>
    </source>
</evidence>